<dbReference type="EMBL" id="PFNG01000201">
    <property type="protein sequence ID" value="PIZ36508.1"/>
    <property type="molecule type" value="Genomic_DNA"/>
</dbReference>
<dbReference type="RefSeq" id="WP_286977186.1">
    <property type="nucleotide sequence ID" value="NZ_PEXG01000225.1"/>
</dbReference>
<evidence type="ECO:0000313" key="2">
    <source>
        <dbReference type="Proteomes" id="UP000230956"/>
    </source>
</evidence>
<comment type="caution">
    <text evidence="1">The sequence shown here is derived from an EMBL/GenBank/DDBJ whole genome shotgun (WGS) entry which is preliminary data.</text>
</comment>
<gene>
    <name evidence="1" type="ORF">COY37_08370</name>
</gene>
<dbReference type="Proteomes" id="UP000230956">
    <property type="component" value="Unassembled WGS sequence"/>
</dbReference>
<reference evidence="2" key="1">
    <citation type="submission" date="2017-09" db="EMBL/GenBank/DDBJ databases">
        <title>Depth-based differentiation of microbial function through sediment-hosted aquifers and enrichment of novel symbionts in the deep terrestrial subsurface.</title>
        <authorList>
            <person name="Probst A.J."/>
            <person name="Ladd B."/>
            <person name="Jarett J.K."/>
            <person name="Geller-Mcgrath D.E."/>
            <person name="Sieber C.M.K."/>
            <person name="Emerson J.B."/>
            <person name="Anantharaman K."/>
            <person name="Thomas B.C."/>
            <person name="Malmstrom R."/>
            <person name="Stieglmeier M."/>
            <person name="Klingl A."/>
            <person name="Woyke T."/>
            <person name="Ryan C.M."/>
            <person name="Banfield J.F."/>
        </authorList>
    </citation>
    <scope>NUCLEOTIDE SEQUENCE [LARGE SCALE GENOMIC DNA]</scope>
</reference>
<dbReference type="AlphaFoldDB" id="A0A2M7T6I0"/>
<evidence type="ECO:0000313" key="1">
    <source>
        <dbReference type="EMBL" id="PIZ36508.1"/>
    </source>
</evidence>
<accession>A0A2M7T6I0</accession>
<sequence length="128" mass="15281">MPYNFKKFEGRNARLESRITITKSNSIGFPTKFYVDNKIKDYKYVILFWDEQNQAIGVHFTNDEENRHEKDRFSVIHSNKNYGGSVVTRSFFKANNIDLEKYHGKYDWKIVDLEDYGHLYVIELKEGK</sequence>
<organism evidence="1 2">
    <name type="scientific">Candidatus Aquicultor secundus</name>
    <dbReference type="NCBI Taxonomy" id="1973895"/>
    <lineage>
        <taxon>Bacteria</taxon>
        <taxon>Bacillati</taxon>
        <taxon>Actinomycetota</taxon>
        <taxon>Candidatus Aquicultoria</taxon>
        <taxon>Candidatus Aquicultorales</taxon>
        <taxon>Candidatus Aquicultoraceae</taxon>
        <taxon>Candidatus Aquicultor</taxon>
    </lineage>
</organism>
<name>A0A2M7T6I0_9ACTN</name>
<proteinExistence type="predicted"/>
<protein>
    <submittedName>
        <fullName evidence="1">Uncharacterized protein</fullName>
    </submittedName>
</protein>